<name>A0A225SR52_9BURK</name>
<evidence type="ECO:0000256" key="1">
    <source>
        <dbReference type="ARBA" id="ARBA00001917"/>
    </source>
</evidence>
<dbReference type="GO" id="GO:0010181">
    <property type="term" value="F:FMN binding"/>
    <property type="evidence" value="ECO:0007669"/>
    <property type="project" value="InterPro"/>
</dbReference>
<keyword evidence="2" id="KW-0285">Flavoprotein</keyword>
<dbReference type="InterPro" id="IPR005025">
    <property type="entry name" value="FMN_Rdtase-like_dom"/>
</dbReference>
<dbReference type="PROSITE" id="PS00201">
    <property type="entry name" value="FLAVODOXIN"/>
    <property type="match status" value="1"/>
</dbReference>
<dbReference type="SUPFAM" id="SSF52218">
    <property type="entry name" value="Flavoproteins"/>
    <property type="match status" value="1"/>
</dbReference>
<dbReference type="Proteomes" id="UP000214747">
    <property type="component" value="Unassembled WGS sequence"/>
</dbReference>
<keyword evidence="7" id="KW-1185">Reference proteome</keyword>
<gene>
    <name evidence="6" type="ORF">CEJ45_18875</name>
</gene>
<dbReference type="Pfam" id="PF03358">
    <property type="entry name" value="FMN_red"/>
    <property type="match status" value="1"/>
</dbReference>
<dbReference type="GO" id="GO:0016020">
    <property type="term" value="C:membrane"/>
    <property type="evidence" value="ECO:0007669"/>
    <property type="project" value="TreeGrafter"/>
</dbReference>
<dbReference type="PANTHER" id="PTHR30546">
    <property type="entry name" value="FLAVODOXIN-RELATED PROTEIN WRBA-RELATED"/>
    <property type="match status" value="1"/>
</dbReference>
<comment type="caution">
    <text evidence="6">The sequence shown here is derived from an EMBL/GenBank/DDBJ whole genome shotgun (WGS) entry which is preliminary data.</text>
</comment>
<sequence>MNISIVFDSGYGHTEKLAQSVARGVEEVAGAHATLVPLSAGSVDWAAIAASDAIIFGSPTYNGTISARFKQFMEDSTRQSWIPQAWRNKVAAGFTNSGALHGDKLNSLVTLALFAAQHGMLWTGVDLFPGKSGDELNRIGGWLGAMAQSDDAPAEVTPGTSDLATAAYLGKRVAEVAAQFARGRA</sequence>
<evidence type="ECO:0000256" key="2">
    <source>
        <dbReference type="ARBA" id="ARBA00022630"/>
    </source>
</evidence>
<accession>A0A225SR52</accession>
<evidence type="ECO:0000256" key="4">
    <source>
        <dbReference type="ARBA" id="ARBA00029652"/>
    </source>
</evidence>
<evidence type="ECO:0000259" key="5">
    <source>
        <dbReference type="PROSITE" id="PS50902"/>
    </source>
</evidence>
<organism evidence="6 7">
    <name type="scientific">Herbaspirillum aquaticum</name>
    <dbReference type="NCBI Taxonomy" id="568783"/>
    <lineage>
        <taxon>Bacteria</taxon>
        <taxon>Pseudomonadati</taxon>
        <taxon>Pseudomonadota</taxon>
        <taxon>Betaproteobacteria</taxon>
        <taxon>Burkholderiales</taxon>
        <taxon>Oxalobacteraceae</taxon>
        <taxon>Herbaspirillum</taxon>
    </lineage>
</organism>
<dbReference type="AlphaFoldDB" id="A0A225SR52"/>
<dbReference type="InterPro" id="IPR008254">
    <property type="entry name" value="Flavodoxin/NO_synth"/>
</dbReference>
<reference evidence="6 7" key="1">
    <citation type="journal article" date="2010" name="Int. J. Syst. Evol. Microbiol.">
        <title>Reclassification of Herbaspirillum putei as a later heterotypic synonym of Herbaspirillum huttiense, with the description of H. huttiense subsp. huttiense subsp. nov. and H. huttiense subsp. putei subsp. nov., comb. nov., and description of Herbaspirillum aquaticum sp. nov.</title>
        <authorList>
            <person name="Dobritsa A.P."/>
            <person name="Reddy M.C."/>
            <person name="Samadpour M."/>
        </authorList>
    </citation>
    <scope>NUCLEOTIDE SEQUENCE [LARGE SCALE GENOMIC DNA]</scope>
    <source>
        <strain evidence="6 7">IEH 4430</strain>
    </source>
</reference>
<feature type="domain" description="Flavodoxin-like" evidence="5">
    <location>
        <begin position="3"/>
        <end position="147"/>
    </location>
</feature>
<dbReference type="InterPro" id="IPR001226">
    <property type="entry name" value="Flavodoxin_CS"/>
</dbReference>
<dbReference type="Gene3D" id="3.40.50.360">
    <property type="match status" value="1"/>
</dbReference>
<dbReference type="GO" id="GO:0009055">
    <property type="term" value="F:electron transfer activity"/>
    <property type="evidence" value="ECO:0007669"/>
    <property type="project" value="InterPro"/>
</dbReference>
<dbReference type="InterPro" id="IPR029039">
    <property type="entry name" value="Flavoprotein-like_sf"/>
</dbReference>
<dbReference type="RefSeq" id="WP_088756573.1">
    <property type="nucleotide sequence ID" value="NZ_NJGV01000021.1"/>
</dbReference>
<keyword evidence="3" id="KW-0288">FMN</keyword>
<evidence type="ECO:0000313" key="6">
    <source>
        <dbReference type="EMBL" id="OWY32989.1"/>
    </source>
</evidence>
<evidence type="ECO:0000313" key="7">
    <source>
        <dbReference type="Proteomes" id="UP000214747"/>
    </source>
</evidence>
<dbReference type="PANTHER" id="PTHR30546:SF23">
    <property type="entry name" value="FLAVOPROTEIN-LIKE PROTEIN YCP4-RELATED"/>
    <property type="match status" value="1"/>
</dbReference>
<proteinExistence type="predicted"/>
<evidence type="ECO:0000256" key="3">
    <source>
        <dbReference type="ARBA" id="ARBA00022643"/>
    </source>
</evidence>
<dbReference type="GO" id="GO:0003955">
    <property type="term" value="F:NAD(P)H dehydrogenase (quinone) activity"/>
    <property type="evidence" value="ECO:0007669"/>
    <property type="project" value="TreeGrafter"/>
</dbReference>
<protein>
    <recommendedName>
        <fullName evidence="4">Flavoprotein WrbA</fullName>
    </recommendedName>
</protein>
<dbReference type="EMBL" id="NJGV01000021">
    <property type="protein sequence ID" value="OWY32989.1"/>
    <property type="molecule type" value="Genomic_DNA"/>
</dbReference>
<dbReference type="PROSITE" id="PS50902">
    <property type="entry name" value="FLAVODOXIN_LIKE"/>
    <property type="match status" value="1"/>
</dbReference>
<comment type="cofactor">
    <cofactor evidence="1">
        <name>FMN</name>
        <dbReference type="ChEBI" id="CHEBI:58210"/>
    </cofactor>
</comment>